<dbReference type="InterPro" id="IPR009100">
    <property type="entry name" value="AcylCoA_DH/oxidase_NM_dom_sf"/>
</dbReference>
<protein>
    <submittedName>
        <fullName evidence="8">Acyl-CoA dehydrogenase family protein</fullName>
        <ecNumber evidence="8">1.-.-.-</ecNumber>
    </submittedName>
</protein>
<organism evidence="8 9">
    <name type="scientific">Streptomyces hyaluromycini</name>
    <dbReference type="NCBI Taxonomy" id="1377993"/>
    <lineage>
        <taxon>Bacteria</taxon>
        <taxon>Bacillati</taxon>
        <taxon>Actinomycetota</taxon>
        <taxon>Actinomycetes</taxon>
        <taxon>Kitasatosporales</taxon>
        <taxon>Streptomycetaceae</taxon>
        <taxon>Streptomyces</taxon>
    </lineage>
</organism>
<keyword evidence="4" id="KW-0274">FAD</keyword>
<dbReference type="RefSeq" id="WP_350783407.1">
    <property type="nucleotide sequence ID" value="NZ_JBEPEK010000168.1"/>
</dbReference>
<keyword evidence="5 8" id="KW-0560">Oxidoreductase</keyword>
<dbReference type="EMBL" id="JBEPEK010000168">
    <property type="protein sequence ID" value="MER7182318.1"/>
    <property type="molecule type" value="Genomic_DNA"/>
</dbReference>
<evidence type="ECO:0000313" key="9">
    <source>
        <dbReference type="Proteomes" id="UP001474181"/>
    </source>
</evidence>
<comment type="cofactor">
    <cofactor evidence="1">
        <name>FAD</name>
        <dbReference type="ChEBI" id="CHEBI:57692"/>
    </cofactor>
</comment>
<evidence type="ECO:0000313" key="8">
    <source>
        <dbReference type="EMBL" id="MER7182318.1"/>
    </source>
</evidence>
<dbReference type="PANTHER" id="PTHR43884">
    <property type="entry name" value="ACYL-COA DEHYDROGENASE"/>
    <property type="match status" value="1"/>
</dbReference>
<keyword evidence="9" id="KW-1185">Reference proteome</keyword>
<dbReference type="Proteomes" id="UP001474181">
    <property type="component" value="Unassembled WGS sequence"/>
</dbReference>
<dbReference type="InterPro" id="IPR009075">
    <property type="entry name" value="AcylCo_DH/oxidase_C"/>
</dbReference>
<dbReference type="Gene3D" id="1.10.540.10">
    <property type="entry name" value="Acyl-CoA dehydrogenase/oxidase, N-terminal domain"/>
    <property type="match status" value="1"/>
</dbReference>
<reference evidence="8 9" key="1">
    <citation type="submission" date="2024-06" db="EMBL/GenBank/DDBJ databases">
        <title>The Natural Products Discovery Center: Release of the First 8490 Sequenced Strains for Exploring Actinobacteria Biosynthetic Diversity.</title>
        <authorList>
            <person name="Kalkreuter E."/>
            <person name="Kautsar S.A."/>
            <person name="Yang D."/>
            <person name="Bader C.D."/>
            <person name="Teijaro C.N."/>
            <person name="Fluegel L."/>
            <person name="Davis C.M."/>
            <person name="Simpson J.R."/>
            <person name="Lauterbach L."/>
            <person name="Steele A.D."/>
            <person name="Gui C."/>
            <person name="Meng S."/>
            <person name="Li G."/>
            <person name="Viehrig K."/>
            <person name="Ye F."/>
            <person name="Su P."/>
            <person name="Kiefer A.F."/>
            <person name="Nichols A."/>
            <person name="Cepeda A.J."/>
            <person name="Yan W."/>
            <person name="Fan B."/>
            <person name="Jiang Y."/>
            <person name="Adhikari A."/>
            <person name="Zheng C.-J."/>
            <person name="Schuster L."/>
            <person name="Cowan T.M."/>
            <person name="Smanski M.J."/>
            <person name="Chevrette M.G."/>
            <person name="De Carvalho L.P.S."/>
            <person name="Shen B."/>
        </authorList>
    </citation>
    <scope>NUCLEOTIDE SEQUENCE [LARGE SCALE GENOMIC DNA]</scope>
    <source>
        <strain evidence="8 9">NPDC000234</strain>
    </source>
</reference>
<evidence type="ECO:0000259" key="7">
    <source>
        <dbReference type="Pfam" id="PF02771"/>
    </source>
</evidence>
<dbReference type="EC" id="1.-.-.-" evidence="8"/>
<dbReference type="InterPro" id="IPR013786">
    <property type="entry name" value="AcylCoA_DH/ox_N"/>
</dbReference>
<dbReference type="Gene3D" id="1.20.140.10">
    <property type="entry name" value="Butyryl-CoA Dehydrogenase, subunit A, domain 3"/>
    <property type="match status" value="1"/>
</dbReference>
<keyword evidence="3" id="KW-0285">Flavoprotein</keyword>
<dbReference type="InterPro" id="IPR036250">
    <property type="entry name" value="AcylCo_DH-like_C"/>
</dbReference>
<dbReference type="GO" id="GO:0016491">
    <property type="term" value="F:oxidoreductase activity"/>
    <property type="evidence" value="ECO:0007669"/>
    <property type="project" value="UniProtKB-KW"/>
</dbReference>
<accession>A0ABV1WZX8</accession>
<dbReference type="Pfam" id="PF02771">
    <property type="entry name" value="Acyl-CoA_dh_N"/>
    <property type="match status" value="1"/>
</dbReference>
<feature type="domain" description="Acyl-CoA dehydrogenase/oxidase C-terminal" evidence="6">
    <location>
        <begin position="223"/>
        <end position="369"/>
    </location>
</feature>
<dbReference type="SUPFAM" id="SSF47203">
    <property type="entry name" value="Acyl-CoA dehydrogenase C-terminal domain-like"/>
    <property type="match status" value="1"/>
</dbReference>
<dbReference type="Pfam" id="PF00441">
    <property type="entry name" value="Acyl-CoA_dh_1"/>
    <property type="match status" value="1"/>
</dbReference>
<name>A0ABV1WZX8_9ACTN</name>
<evidence type="ECO:0000259" key="6">
    <source>
        <dbReference type="Pfam" id="PF00441"/>
    </source>
</evidence>
<sequence length="376" mass="38583">MSELQPTGSESGELNLLDTETENDLRVVVRELLADRCDPVTTTGAYDGDSSAVAPLWKALAVELGLAGLLVPEERGGAGASAREVAVVLEELGHAVAPVPFLTSSVVAVTTLLAAPADELLASLAAGESTAALLLPFSTAPGDESSGLTADAGGRISGRVTSVAGAIEADVLLAPVTTPEGTALYAVPARDAVVDPVTSLDMTRQLADVRLDGVAGELLLPAGSGTAAVRRGLETGVALLASEQVGIARWCLSTTVAYLKERRQFGRVVGGFQALKHRVADLYVAVESASAAARYAAAAVAENHPDRAVATAVAQAWCADVAVRAAEEAIQLHGGIGMTWEHPAHLYLKRAKADQIAFGTPGLHRARLAGLIDLVA</sequence>
<dbReference type="PANTHER" id="PTHR43884:SF20">
    <property type="entry name" value="ACYL-COA DEHYDROGENASE FADE28"/>
    <property type="match status" value="1"/>
</dbReference>
<dbReference type="InterPro" id="IPR037069">
    <property type="entry name" value="AcylCoA_DH/ox_N_sf"/>
</dbReference>
<comment type="similarity">
    <text evidence="2">Belongs to the acyl-CoA dehydrogenase family.</text>
</comment>
<evidence type="ECO:0000256" key="1">
    <source>
        <dbReference type="ARBA" id="ARBA00001974"/>
    </source>
</evidence>
<proteinExistence type="inferred from homology"/>
<evidence type="ECO:0000256" key="5">
    <source>
        <dbReference type="ARBA" id="ARBA00023002"/>
    </source>
</evidence>
<evidence type="ECO:0000256" key="3">
    <source>
        <dbReference type="ARBA" id="ARBA00022630"/>
    </source>
</evidence>
<dbReference type="SUPFAM" id="SSF56645">
    <property type="entry name" value="Acyl-CoA dehydrogenase NM domain-like"/>
    <property type="match status" value="1"/>
</dbReference>
<evidence type="ECO:0000256" key="4">
    <source>
        <dbReference type="ARBA" id="ARBA00022827"/>
    </source>
</evidence>
<evidence type="ECO:0000256" key="2">
    <source>
        <dbReference type="ARBA" id="ARBA00009347"/>
    </source>
</evidence>
<gene>
    <name evidence="8" type="ORF">ABT404_23010</name>
</gene>
<feature type="domain" description="Acyl-CoA dehydrogenase/oxidase N-terminal" evidence="7">
    <location>
        <begin position="19"/>
        <end position="114"/>
    </location>
</feature>
<comment type="caution">
    <text evidence="8">The sequence shown here is derived from an EMBL/GenBank/DDBJ whole genome shotgun (WGS) entry which is preliminary data.</text>
</comment>